<accession>A0A6J6VLE0</accession>
<dbReference type="PANTHER" id="PTHR43798">
    <property type="entry name" value="MONOACYLGLYCEROL LIPASE"/>
    <property type="match status" value="1"/>
</dbReference>
<dbReference type="EMBL" id="CAFABA010000144">
    <property type="protein sequence ID" value="CAB4835786.1"/>
    <property type="molecule type" value="Genomic_DNA"/>
</dbReference>
<dbReference type="Gene3D" id="3.40.50.1820">
    <property type="entry name" value="alpha/beta hydrolase"/>
    <property type="match status" value="1"/>
</dbReference>
<dbReference type="Pfam" id="PF00561">
    <property type="entry name" value="Abhydrolase_1"/>
    <property type="match status" value="1"/>
</dbReference>
<evidence type="ECO:0000259" key="1">
    <source>
        <dbReference type="Pfam" id="PF00561"/>
    </source>
</evidence>
<gene>
    <name evidence="2" type="ORF">UFOPK2754_03214</name>
    <name evidence="3" type="ORF">UFOPK3139_02627</name>
    <name evidence="4" type="ORF">UFOPK3543_00844</name>
</gene>
<dbReference type="PANTHER" id="PTHR43798:SF33">
    <property type="entry name" value="HYDROLASE, PUTATIVE (AFU_ORTHOLOGUE AFUA_2G14860)-RELATED"/>
    <property type="match status" value="1"/>
</dbReference>
<dbReference type="AlphaFoldDB" id="A0A6J6VLE0"/>
<dbReference type="GO" id="GO:0016020">
    <property type="term" value="C:membrane"/>
    <property type="evidence" value="ECO:0007669"/>
    <property type="project" value="TreeGrafter"/>
</dbReference>
<dbReference type="SUPFAM" id="SSF53474">
    <property type="entry name" value="alpha/beta-Hydrolases"/>
    <property type="match status" value="1"/>
</dbReference>
<reference evidence="2" key="1">
    <citation type="submission" date="2020-05" db="EMBL/GenBank/DDBJ databases">
        <authorList>
            <person name="Chiriac C."/>
            <person name="Salcher M."/>
            <person name="Ghai R."/>
            <person name="Kavagutti S V."/>
        </authorList>
    </citation>
    <scope>NUCLEOTIDE SEQUENCE</scope>
</reference>
<dbReference type="EMBL" id="CAFBMH010000021">
    <property type="protein sequence ID" value="CAB4900686.1"/>
    <property type="molecule type" value="Genomic_DNA"/>
</dbReference>
<proteinExistence type="predicted"/>
<dbReference type="InterPro" id="IPR029058">
    <property type="entry name" value="AB_hydrolase_fold"/>
</dbReference>
<feature type="domain" description="AB hydrolase-1" evidence="1">
    <location>
        <begin position="39"/>
        <end position="138"/>
    </location>
</feature>
<evidence type="ECO:0000313" key="2">
    <source>
        <dbReference type="EMBL" id="CAB4773301.1"/>
    </source>
</evidence>
<sequence>MTFPASNAWRPTLPASRTVHLGERGDLVVREVAGPPGAPVLILLHGWTVTSDLNWYPVFDALGEHYRVFAFDHRGHGAGLRTRGRFRLDDCADDVVAVADALGIERFTAVGYSMGGPIAMLTWLRHRERVDALVLYATGCRFADERVMRAQLAMFRPVSWIARALPRRMGRPMFDKVVGLRTKNRGLEQWIIDELGRGDLRLVAEAGTALRRFDSRGWATAIGVPVSVVVVDQDMVLPTRLQNELVTSLREPHTFHITGDHDVCVRDPEAFTATLLAACEAASPTFQRTVGP</sequence>
<dbReference type="InterPro" id="IPR000073">
    <property type="entry name" value="AB_hydrolase_1"/>
</dbReference>
<evidence type="ECO:0000313" key="3">
    <source>
        <dbReference type="EMBL" id="CAB4835786.1"/>
    </source>
</evidence>
<name>A0A6J6VLE0_9ZZZZ</name>
<organism evidence="2">
    <name type="scientific">freshwater metagenome</name>
    <dbReference type="NCBI Taxonomy" id="449393"/>
    <lineage>
        <taxon>unclassified sequences</taxon>
        <taxon>metagenomes</taxon>
        <taxon>ecological metagenomes</taxon>
    </lineage>
</organism>
<protein>
    <submittedName>
        <fullName evidence="2">Unannotated protein</fullName>
    </submittedName>
</protein>
<dbReference type="InterPro" id="IPR050266">
    <property type="entry name" value="AB_hydrolase_sf"/>
</dbReference>
<evidence type="ECO:0000313" key="4">
    <source>
        <dbReference type="EMBL" id="CAB4900686.1"/>
    </source>
</evidence>
<dbReference type="EMBL" id="CAEZYR010000200">
    <property type="protein sequence ID" value="CAB4773301.1"/>
    <property type="molecule type" value="Genomic_DNA"/>
</dbReference>